<dbReference type="Gene3D" id="1.10.390.10">
    <property type="entry name" value="Neutral Protease Domain 2"/>
    <property type="match status" value="1"/>
</dbReference>
<keyword evidence="13 22" id="KW-0862">Zinc</keyword>
<evidence type="ECO:0000259" key="24">
    <source>
        <dbReference type="Pfam" id="PF01433"/>
    </source>
</evidence>
<evidence type="ECO:0000259" key="26">
    <source>
        <dbReference type="Pfam" id="PF17900"/>
    </source>
</evidence>
<name>A0ABM3FK43_NEOLC</name>
<comment type="catalytic activity">
    <reaction evidence="1">
        <text>Release of N-terminal glutamate (and to a lesser extent aspartate) from a peptide.</text>
        <dbReference type="EC" id="3.4.11.7"/>
    </reaction>
</comment>
<evidence type="ECO:0000256" key="5">
    <source>
        <dbReference type="ARBA" id="ARBA00011748"/>
    </source>
</evidence>
<dbReference type="Pfam" id="PF11838">
    <property type="entry name" value="ERAP1_C"/>
    <property type="match status" value="1"/>
</dbReference>
<protein>
    <recommendedName>
        <fullName evidence="22">Aminopeptidase</fullName>
        <ecNumber evidence="22">3.4.11.-</ecNumber>
    </recommendedName>
</protein>
<keyword evidence="10" id="KW-0812">Transmembrane</keyword>
<keyword evidence="21" id="KW-0449">Lipoprotein</keyword>
<keyword evidence="20" id="KW-0325">Glycoprotein</keyword>
<feature type="signal peptide" evidence="23">
    <location>
        <begin position="1"/>
        <end position="19"/>
    </location>
</feature>
<dbReference type="Gene3D" id="1.25.50.20">
    <property type="match status" value="1"/>
</dbReference>
<keyword evidence="11 22" id="KW-0479">Metal-binding</keyword>
<evidence type="ECO:0000256" key="10">
    <source>
        <dbReference type="ARBA" id="ARBA00022692"/>
    </source>
</evidence>
<dbReference type="Pfam" id="PF17900">
    <property type="entry name" value="Peptidase_M1_N"/>
    <property type="match status" value="1"/>
</dbReference>
<keyword evidence="6 22" id="KW-0031">Aminopeptidase</keyword>
<dbReference type="GO" id="GO:0004177">
    <property type="term" value="F:aminopeptidase activity"/>
    <property type="evidence" value="ECO:0007669"/>
    <property type="project" value="UniProtKB-KW"/>
</dbReference>
<reference evidence="28" key="1">
    <citation type="submission" date="2025-08" db="UniProtKB">
        <authorList>
            <consortium name="RefSeq"/>
        </authorList>
    </citation>
    <scope>IDENTIFICATION</scope>
    <source>
        <tissue evidence="28">Thorax and Abdomen</tissue>
    </source>
</reference>
<dbReference type="Proteomes" id="UP000829291">
    <property type="component" value="Chromosome 2"/>
</dbReference>
<dbReference type="InterPro" id="IPR024571">
    <property type="entry name" value="ERAP1-like_C_dom"/>
</dbReference>
<sequence length="914" mass="102621">MLLWYYLFGFMQGMTLATAIDYQLPTDVIPVHYDLFLYPDITAGVSYGNVSIELNVTATRSTLIVNMNEVIISSTNLTSILTGSSLTITSTTEDTALQRYIITPSTEIEAGQYILSLEFSANLTTDLVGLYQSTYVGENNNTRILAVAVLPPAYARNVFPCLDEPKFKAQFDIKLVQPSGDNYTSISNMNVKSIAVNEPASGLKTVTFATSPPMPTFLVGLVVCDFQAQTTNVTNLDGETFPVSFYTTEAQLYKSALPLQVATNALAYYINLFNVSYPLPKFDMVAIADITFSLVESWGMVQAAEHAILYTSNTSSTSNMDDVIFTTCYGVAHMWVGTLVSVDWWDDIWITEGIPTWAQYRTANELYPDWGFIELFLFYEVLNVMDDDASVDSDPMIQEITTPDEIANVYDSIRTSKAAAVIRMLENFVGSDIFYTAIATDLKTYAYQSENTSGFYDGLQDLVDSSLNISAIMNTWTLQAGFPVVNVVKNGTVYTLTQKRFLSDPNAVSNSTSSTYGFRWTIPITYVTSENSTSNLVWFQYDASSLSLTVNTSVEWIKFNHDQVGFYRVNYETSEWETLINILKSDPETFTAADRTQLVGDAFSLAAAAQLSYNVTLELASYLVNESHYIPWDMAYTDFQYMVSMLADTDISTSLNDYIISLVKSVYKNVTWSVGDSDSHITLRLRPVVLEMACNAGYDQCLTEAGNLFLDWINGTDDVRPPPDTRYVVYKYGIQNVNREAEWDQVFQKMLDETDSAERLRLLNGLSGIKNATILTKYLNLAINQSYVKAAEFYYVFGFILTNSIGPATAWDWIRDNVETLMNDYGYSASDIADWIGRIVGRLHTEESIEEIESFFETYPEIEEAFVTDPRQTIYGNINWITSNNATIDAWLKSYMKTDNNTAAENFLLQHQPT</sequence>
<dbReference type="Gene3D" id="2.60.40.1910">
    <property type="match status" value="1"/>
</dbReference>
<comment type="similarity">
    <text evidence="4 22">Belongs to the peptidase M1 family.</text>
</comment>
<keyword evidence="14" id="KW-0106">Calcium</keyword>
<evidence type="ECO:0000256" key="13">
    <source>
        <dbReference type="ARBA" id="ARBA00022833"/>
    </source>
</evidence>
<keyword evidence="9 22" id="KW-0645">Protease</keyword>
<evidence type="ECO:0000256" key="4">
    <source>
        <dbReference type="ARBA" id="ARBA00010136"/>
    </source>
</evidence>
<keyword evidence="19" id="KW-1015">Disulfide bond</keyword>
<keyword evidence="15" id="KW-0735">Signal-anchor</keyword>
<evidence type="ECO:0000256" key="21">
    <source>
        <dbReference type="ARBA" id="ARBA00023288"/>
    </source>
</evidence>
<dbReference type="InterPro" id="IPR027268">
    <property type="entry name" value="Peptidase_M4/M1_CTD_sf"/>
</dbReference>
<evidence type="ECO:0000256" key="22">
    <source>
        <dbReference type="RuleBase" id="RU364040"/>
    </source>
</evidence>
<evidence type="ECO:0000256" key="11">
    <source>
        <dbReference type="ARBA" id="ARBA00022723"/>
    </source>
</evidence>
<feature type="domain" description="Aminopeptidase N-like N-terminal" evidence="26">
    <location>
        <begin position="30"/>
        <end position="218"/>
    </location>
</feature>
<dbReference type="PANTHER" id="PTHR11533">
    <property type="entry name" value="PROTEASE M1 ZINC METALLOPROTEASE"/>
    <property type="match status" value="1"/>
</dbReference>
<evidence type="ECO:0000256" key="20">
    <source>
        <dbReference type="ARBA" id="ARBA00023180"/>
    </source>
</evidence>
<feature type="chain" id="PRO_5046882974" description="Aminopeptidase" evidence="23">
    <location>
        <begin position="20"/>
        <end position="914"/>
    </location>
</feature>
<gene>
    <name evidence="28" type="primary">LOC107221618</name>
</gene>
<evidence type="ECO:0000256" key="14">
    <source>
        <dbReference type="ARBA" id="ARBA00022837"/>
    </source>
</evidence>
<dbReference type="RefSeq" id="XP_046588381.1">
    <property type="nucleotide sequence ID" value="XM_046732425.1"/>
</dbReference>
<feature type="domain" description="Peptidase M1 membrane alanine aminopeptidase" evidence="24">
    <location>
        <begin position="259"/>
        <end position="476"/>
    </location>
</feature>
<dbReference type="InterPro" id="IPR050344">
    <property type="entry name" value="Peptidase_M1_aminopeptidases"/>
</dbReference>
<keyword evidence="18" id="KW-0472">Membrane</keyword>
<evidence type="ECO:0000256" key="2">
    <source>
        <dbReference type="ARBA" id="ARBA00004401"/>
    </source>
</evidence>
<keyword evidence="8" id="KW-0336">GPI-anchor</keyword>
<dbReference type="Gene3D" id="2.60.40.1730">
    <property type="entry name" value="tricorn interacting facor f3 domain"/>
    <property type="match status" value="1"/>
</dbReference>
<evidence type="ECO:0000256" key="3">
    <source>
        <dbReference type="ARBA" id="ARBA00004609"/>
    </source>
</evidence>
<dbReference type="EC" id="3.4.11.-" evidence="22"/>
<evidence type="ECO:0000256" key="23">
    <source>
        <dbReference type="SAM" id="SignalP"/>
    </source>
</evidence>
<evidence type="ECO:0000256" key="18">
    <source>
        <dbReference type="ARBA" id="ARBA00023136"/>
    </source>
</evidence>
<comment type="subcellular location">
    <subcellularLocation>
        <location evidence="3">Cell membrane</location>
        <topology evidence="3">Lipid-anchor</topology>
        <topology evidence="3">GPI-anchor</topology>
    </subcellularLocation>
    <subcellularLocation>
        <location evidence="2">Cell membrane</location>
        <topology evidence="2">Single-pass type II membrane protein</topology>
    </subcellularLocation>
</comment>
<keyword evidence="17 22" id="KW-0482">Metalloprotease</keyword>
<evidence type="ECO:0000256" key="9">
    <source>
        <dbReference type="ARBA" id="ARBA00022670"/>
    </source>
</evidence>
<accession>A0ABM3FK43</accession>
<evidence type="ECO:0000256" key="19">
    <source>
        <dbReference type="ARBA" id="ARBA00023157"/>
    </source>
</evidence>
<evidence type="ECO:0000256" key="8">
    <source>
        <dbReference type="ARBA" id="ARBA00022622"/>
    </source>
</evidence>
<dbReference type="PRINTS" id="PR00756">
    <property type="entry name" value="ALADIPTASE"/>
</dbReference>
<keyword evidence="7" id="KW-1003">Cell membrane</keyword>
<keyword evidence="16" id="KW-1133">Transmembrane helix</keyword>
<dbReference type="CDD" id="cd09601">
    <property type="entry name" value="M1_APN-Q_like"/>
    <property type="match status" value="1"/>
</dbReference>
<dbReference type="SUPFAM" id="SSF63737">
    <property type="entry name" value="Leukotriene A4 hydrolase N-terminal domain"/>
    <property type="match status" value="1"/>
</dbReference>
<evidence type="ECO:0000256" key="15">
    <source>
        <dbReference type="ARBA" id="ARBA00022968"/>
    </source>
</evidence>
<keyword evidence="23" id="KW-0732">Signal</keyword>
<keyword evidence="12 22" id="KW-0378">Hydrolase</keyword>
<evidence type="ECO:0000256" key="6">
    <source>
        <dbReference type="ARBA" id="ARBA00022438"/>
    </source>
</evidence>
<keyword evidence="27" id="KW-1185">Reference proteome</keyword>
<organism evidence="27 28">
    <name type="scientific">Neodiprion lecontei</name>
    <name type="common">Redheaded pine sawfly</name>
    <dbReference type="NCBI Taxonomy" id="441921"/>
    <lineage>
        <taxon>Eukaryota</taxon>
        <taxon>Metazoa</taxon>
        <taxon>Ecdysozoa</taxon>
        <taxon>Arthropoda</taxon>
        <taxon>Hexapoda</taxon>
        <taxon>Insecta</taxon>
        <taxon>Pterygota</taxon>
        <taxon>Neoptera</taxon>
        <taxon>Endopterygota</taxon>
        <taxon>Hymenoptera</taxon>
        <taxon>Tenthredinoidea</taxon>
        <taxon>Diprionidae</taxon>
        <taxon>Diprioninae</taxon>
        <taxon>Neodiprion</taxon>
    </lineage>
</organism>
<dbReference type="GeneID" id="107221618"/>
<evidence type="ECO:0000256" key="16">
    <source>
        <dbReference type="ARBA" id="ARBA00022989"/>
    </source>
</evidence>
<dbReference type="Pfam" id="PF01433">
    <property type="entry name" value="Peptidase_M1"/>
    <property type="match status" value="1"/>
</dbReference>
<evidence type="ECO:0000259" key="25">
    <source>
        <dbReference type="Pfam" id="PF11838"/>
    </source>
</evidence>
<comment type="subunit">
    <text evidence="5">Homodimer; disulfide-linked.</text>
</comment>
<feature type="domain" description="ERAP1-like C-terminal" evidence="25">
    <location>
        <begin position="556"/>
        <end position="859"/>
    </location>
</feature>
<dbReference type="SUPFAM" id="SSF55486">
    <property type="entry name" value="Metalloproteases ('zincins'), catalytic domain"/>
    <property type="match status" value="1"/>
</dbReference>
<evidence type="ECO:0000313" key="28">
    <source>
        <dbReference type="RefSeq" id="XP_046588381.1"/>
    </source>
</evidence>
<evidence type="ECO:0000256" key="17">
    <source>
        <dbReference type="ARBA" id="ARBA00023049"/>
    </source>
</evidence>
<evidence type="ECO:0000256" key="7">
    <source>
        <dbReference type="ARBA" id="ARBA00022475"/>
    </source>
</evidence>
<dbReference type="InterPro" id="IPR034016">
    <property type="entry name" value="M1_APN-typ"/>
</dbReference>
<comment type="cofactor">
    <cofactor evidence="22">
        <name>Zn(2+)</name>
        <dbReference type="ChEBI" id="CHEBI:29105"/>
    </cofactor>
    <text evidence="22">Binds 1 zinc ion per subunit.</text>
</comment>
<dbReference type="InterPro" id="IPR045357">
    <property type="entry name" value="Aminopeptidase_N-like_N"/>
</dbReference>
<dbReference type="InterPro" id="IPR001930">
    <property type="entry name" value="Peptidase_M1"/>
</dbReference>
<evidence type="ECO:0000313" key="27">
    <source>
        <dbReference type="Proteomes" id="UP000829291"/>
    </source>
</evidence>
<evidence type="ECO:0000256" key="12">
    <source>
        <dbReference type="ARBA" id="ARBA00022801"/>
    </source>
</evidence>
<dbReference type="PANTHER" id="PTHR11533:SF276">
    <property type="entry name" value="GLUTAMYL AMINOPEPTIDASE"/>
    <property type="match status" value="1"/>
</dbReference>
<evidence type="ECO:0000256" key="1">
    <source>
        <dbReference type="ARBA" id="ARBA00001703"/>
    </source>
</evidence>
<dbReference type="InterPro" id="IPR014782">
    <property type="entry name" value="Peptidase_M1_dom"/>
</dbReference>
<dbReference type="InterPro" id="IPR042097">
    <property type="entry name" value="Aminopeptidase_N-like_N_sf"/>
</dbReference>
<proteinExistence type="inferred from homology"/>